<keyword evidence="2" id="KW-1185">Reference proteome</keyword>
<sequence>MLRDAVLLVLMLLLSCHPAWAKGKNCPAQVNINQAGVEQLRCLKGVGKKRAAAIVVFREAHGPFPGPAALGAVLSPKIVARLRPQIITQSAD</sequence>
<proteinExistence type="predicted"/>
<evidence type="ECO:0000313" key="2">
    <source>
        <dbReference type="Proteomes" id="UP001195965"/>
    </source>
</evidence>
<dbReference type="EMBL" id="CP127526">
    <property type="protein sequence ID" value="XRI73598.1"/>
    <property type="molecule type" value="Genomic_DNA"/>
</dbReference>
<evidence type="ECO:0000313" key="1">
    <source>
        <dbReference type="EMBL" id="XRI73598.1"/>
    </source>
</evidence>
<gene>
    <name evidence="1" type="ORF">HHS34_014315</name>
</gene>
<organism evidence="1 2">
    <name type="scientific">Acidithiobacillus montserratensis</name>
    <dbReference type="NCBI Taxonomy" id="2729135"/>
    <lineage>
        <taxon>Bacteria</taxon>
        <taxon>Pseudomonadati</taxon>
        <taxon>Pseudomonadota</taxon>
        <taxon>Acidithiobacillia</taxon>
        <taxon>Acidithiobacillales</taxon>
        <taxon>Acidithiobacillaceae</taxon>
        <taxon>Acidithiobacillus</taxon>
    </lineage>
</organism>
<dbReference type="Proteomes" id="UP001195965">
    <property type="component" value="Chromosome"/>
</dbReference>
<protein>
    <submittedName>
        <fullName evidence="1">Helix-hairpin-helix domain-containing protein</fullName>
    </submittedName>
</protein>
<reference evidence="1 2" key="1">
    <citation type="journal article" date="2021" name="ISME J.">
        <title>Genomic evolution of the class Acidithiobacillia: deep-branching Proteobacteria living in extreme acidic conditions.</title>
        <authorList>
            <person name="Moya-Beltran A."/>
            <person name="Beard S."/>
            <person name="Rojas-Villalobos C."/>
            <person name="Issotta F."/>
            <person name="Gallardo Y."/>
            <person name="Ulloa R."/>
            <person name="Giaveno A."/>
            <person name="Degli Esposti M."/>
            <person name="Johnson D.B."/>
            <person name="Quatrini R."/>
        </authorList>
    </citation>
    <scope>NUCLEOTIDE SEQUENCE [LARGE SCALE GENOMIC DNA]</scope>
    <source>
        <strain evidence="1 2">GG1-14</strain>
    </source>
</reference>
<accession>A0ACD5HI62</accession>
<name>A0ACD5HI62_9PROT</name>